<evidence type="ECO:0000256" key="2">
    <source>
        <dbReference type="HAMAP-Rule" id="MF_02128"/>
    </source>
</evidence>
<comment type="catalytic activity">
    <reaction evidence="2">
        <text>thiamine phosphate + ATP = thiamine diphosphate + ADP</text>
        <dbReference type="Rhea" id="RHEA:15913"/>
        <dbReference type="ChEBI" id="CHEBI:30616"/>
        <dbReference type="ChEBI" id="CHEBI:37575"/>
        <dbReference type="ChEBI" id="CHEBI:58937"/>
        <dbReference type="ChEBI" id="CHEBI:456216"/>
        <dbReference type="EC" id="2.7.4.16"/>
    </reaction>
</comment>
<dbReference type="GO" id="GO:0009030">
    <property type="term" value="F:thiamine-phosphate kinase activity"/>
    <property type="evidence" value="ECO:0007669"/>
    <property type="project" value="UniProtKB-EC"/>
</dbReference>
<keyword evidence="5" id="KW-1185">Reference proteome</keyword>
<feature type="binding site" evidence="2">
    <location>
        <position position="39"/>
    </location>
    <ligand>
        <name>Mg(2+)</name>
        <dbReference type="ChEBI" id="CHEBI:18420"/>
        <label>3</label>
    </ligand>
</feature>
<feature type="binding site" evidence="2">
    <location>
        <position position="84"/>
    </location>
    <ligand>
        <name>Mg(2+)</name>
        <dbReference type="ChEBI" id="CHEBI:18420"/>
        <label>3</label>
    </ligand>
</feature>
<feature type="binding site" evidence="2">
    <location>
        <position position="84"/>
    </location>
    <ligand>
        <name>Mg(2+)</name>
        <dbReference type="ChEBI" id="CHEBI:18420"/>
        <label>4</label>
    </ligand>
</feature>
<sequence>MSEEKRTEIGALGEFGLIDKLSEGVKIYHDTTVKGIGDDAAVYDAGDHFVLLSSDMLLEGVHFDLSYIPLQHLGYKAVSVNVSDIAAMNGTPKQITVSLGLSNRFSVEAVEVLYEGIRAACEDYNVDLVGGDTTTSRSGLVISVTAMGTVEKDKVAYRSGAKESEILCVTGDLGGAYVGLQVLEREKQEFLANPNMQPKLDGYPFVVGKQLRPIARMDVIHEFGALGIVPTSMIDVSDGLASEVFHLCKASGLGAALYEDKIPIDKETYETAAEFGLDPNTCALNGGEDYELLFTITQADFEKVKNHAEIHTIGYMQSADKGKALVTRSGNTIALTAQGWKHF</sequence>
<dbReference type="PANTHER" id="PTHR30270">
    <property type="entry name" value="THIAMINE-MONOPHOSPHATE KINASE"/>
    <property type="match status" value="1"/>
</dbReference>
<feature type="binding site" evidence="2">
    <location>
        <position position="39"/>
    </location>
    <ligand>
        <name>Mg(2+)</name>
        <dbReference type="ChEBI" id="CHEBI:18420"/>
        <label>4</label>
    </ligand>
</feature>
<feature type="binding site" evidence="2">
    <location>
        <position position="55"/>
    </location>
    <ligand>
        <name>Mg(2+)</name>
        <dbReference type="ChEBI" id="CHEBI:18420"/>
        <label>2</label>
    </ligand>
</feature>
<dbReference type="SUPFAM" id="SSF56042">
    <property type="entry name" value="PurM C-terminal domain-like"/>
    <property type="match status" value="1"/>
</dbReference>
<feature type="binding site" evidence="2">
    <location>
        <begin position="131"/>
        <end position="132"/>
    </location>
    <ligand>
        <name>ATP</name>
        <dbReference type="ChEBI" id="CHEBI:30616"/>
    </ligand>
</feature>
<feature type="binding site" evidence="2">
    <location>
        <position position="55"/>
    </location>
    <ligand>
        <name>Mg(2+)</name>
        <dbReference type="ChEBI" id="CHEBI:18420"/>
        <label>1</label>
    </ligand>
</feature>
<dbReference type="HAMAP" id="MF_02128">
    <property type="entry name" value="TMP_kinase"/>
    <property type="match status" value="1"/>
</dbReference>
<reference evidence="4 5" key="1">
    <citation type="journal article" date="2013" name="Int. J. Syst. Evol. Microbiol.">
        <title>Marinoscillum luteum sp. nov., isolated from marine sediment.</title>
        <authorList>
            <person name="Cha I.T."/>
            <person name="Park S.J."/>
            <person name="Kim S.J."/>
            <person name="Kim J.G."/>
            <person name="Jung M.Y."/>
            <person name="Shin K.S."/>
            <person name="Kwon K.K."/>
            <person name="Yang S.H."/>
            <person name="Seo Y.S."/>
            <person name="Rhee S.K."/>
        </authorList>
    </citation>
    <scope>NUCLEOTIDE SEQUENCE [LARGE SCALE GENOMIC DNA]</scope>
    <source>
        <strain evidence="4 5">KCTC 23939</strain>
    </source>
</reference>
<dbReference type="EC" id="2.7.4.16" evidence="2"/>
<evidence type="ECO:0000256" key="1">
    <source>
        <dbReference type="ARBA" id="ARBA00022977"/>
    </source>
</evidence>
<feature type="binding site" evidence="2">
    <location>
        <position position="237"/>
    </location>
    <ligand>
        <name>ATP</name>
        <dbReference type="ChEBI" id="CHEBI:30616"/>
    </ligand>
</feature>
<dbReference type="NCBIfam" id="TIGR01379">
    <property type="entry name" value="thiL"/>
    <property type="match status" value="1"/>
</dbReference>
<comment type="pathway">
    <text evidence="2">Cofactor biosynthesis; thiamine diphosphate biosynthesis; thiamine diphosphate from thiamine phosphate: step 1/1.</text>
</comment>
<feature type="binding site" evidence="2">
    <location>
        <position position="62"/>
    </location>
    <ligand>
        <name>substrate</name>
    </ligand>
</feature>
<feature type="binding site" evidence="2">
    <location>
        <position position="132"/>
    </location>
    <ligand>
        <name>Mg(2+)</name>
        <dbReference type="ChEBI" id="CHEBI:18420"/>
        <label>1</label>
    </ligand>
</feature>
<dbReference type="SUPFAM" id="SSF55326">
    <property type="entry name" value="PurM N-terminal domain-like"/>
    <property type="match status" value="1"/>
</dbReference>
<evidence type="ECO:0000259" key="3">
    <source>
        <dbReference type="Pfam" id="PF00586"/>
    </source>
</evidence>
<evidence type="ECO:0000313" key="5">
    <source>
        <dbReference type="Proteomes" id="UP001610063"/>
    </source>
</evidence>
<feature type="binding site" evidence="2">
    <location>
        <position position="53"/>
    </location>
    <ligand>
        <name>Mg(2+)</name>
        <dbReference type="ChEBI" id="CHEBI:18420"/>
        <label>4</label>
    </ligand>
</feature>
<keyword evidence="2" id="KW-0067">ATP-binding</keyword>
<protein>
    <recommendedName>
        <fullName evidence="2">Thiamine-monophosphate kinase</fullName>
        <shortName evidence="2">TMP kinase</shortName>
        <shortName evidence="2">Thiamine-phosphate kinase</shortName>
        <ecNumber evidence="2">2.7.4.16</ecNumber>
    </recommendedName>
</protein>
<feature type="binding site" evidence="2">
    <location>
        <position position="114"/>
    </location>
    <ligand>
        <name>ATP</name>
        <dbReference type="ChEBI" id="CHEBI:30616"/>
    </ligand>
</feature>
<keyword evidence="2" id="KW-0460">Magnesium</keyword>
<dbReference type="RefSeq" id="WP_395419469.1">
    <property type="nucleotide sequence ID" value="NZ_JBIPKE010000020.1"/>
</dbReference>
<dbReference type="PIRSF" id="PIRSF005303">
    <property type="entry name" value="Thiam_monoph_kin"/>
    <property type="match status" value="1"/>
</dbReference>
<comment type="miscellaneous">
    <text evidence="2">Reaction mechanism of ThiL seems to utilize a direct, inline transfer of the gamma-phosphate of ATP to TMP rather than a phosphorylated enzyme intermediate.</text>
</comment>
<evidence type="ECO:0000313" key="4">
    <source>
        <dbReference type="EMBL" id="MFH6985994.1"/>
    </source>
</evidence>
<keyword evidence="2 4" id="KW-0808">Transferase</keyword>
<dbReference type="InterPro" id="IPR016188">
    <property type="entry name" value="PurM-like_N"/>
</dbReference>
<comment type="function">
    <text evidence="2">Catalyzes the ATP-dependent phosphorylation of thiamine-monophosphate (TMP) to form thiamine-pyrophosphate (TPP), the active form of vitamin B1.</text>
</comment>
<feature type="binding site" evidence="2">
    <location>
        <position position="84"/>
    </location>
    <ligand>
        <name>Mg(2+)</name>
        <dbReference type="ChEBI" id="CHEBI:18420"/>
        <label>2</label>
    </ligand>
</feature>
<keyword evidence="2" id="KW-0479">Metal-binding</keyword>
<feature type="binding site" evidence="2">
    <location>
        <position position="288"/>
    </location>
    <ligand>
        <name>substrate</name>
    </ligand>
</feature>
<feature type="domain" description="PurM-like N-terminal" evidence="3">
    <location>
        <begin position="37"/>
        <end position="150"/>
    </location>
</feature>
<feature type="binding site" evidence="2">
    <location>
        <position position="54"/>
    </location>
    <ligand>
        <name>Mg(2+)</name>
        <dbReference type="ChEBI" id="CHEBI:18420"/>
        <label>1</label>
    </ligand>
</feature>
<keyword evidence="2" id="KW-0547">Nucleotide-binding</keyword>
<dbReference type="Gene3D" id="3.90.650.10">
    <property type="entry name" value="PurM-like C-terminal domain"/>
    <property type="match status" value="1"/>
</dbReference>
<feature type="binding site" evidence="2">
    <location>
        <position position="340"/>
    </location>
    <ligand>
        <name>substrate</name>
    </ligand>
</feature>
<feature type="binding site" evidence="2">
    <location>
        <position position="238"/>
    </location>
    <ligand>
        <name>Mg(2+)</name>
        <dbReference type="ChEBI" id="CHEBI:18420"/>
        <label>5</label>
    </ligand>
</feature>
<dbReference type="CDD" id="cd02194">
    <property type="entry name" value="ThiL"/>
    <property type="match status" value="1"/>
</dbReference>
<dbReference type="Proteomes" id="UP001610063">
    <property type="component" value="Unassembled WGS sequence"/>
</dbReference>
<gene>
    <name evidence="2 4" type="primary">thiL</name>
    <name evidence="4" type="ORF">ACHKAR_21245</name>
</gene>
<accession>A0ABW7NEM7</accession>
<keyword evidence="2 4" id="KW-0418">Kinase</keyword>
<dbReference type="PANTHER" id="PTHR30270:SF0">
    <property type="entry name" value="THIAMINE-MONOPHOSPHATE KINASE"/>
    <property type="match status" value="1"/>
</dbReference>
<organism evidence="4 5">
    <name type="scientific">Marinoscillum luteum</name>
    <dbReference type="NCBI Taxonomy" id="861051"/>
    <lineage>
        <taxon>Bacteria</taxon>
        <taxon>Pseudomonadati</taxon>
        <taxon>Bacteroidota</taxon>
        <taxon>Cytophagia</taxon>
        <taxon>Cytophagales</taxon>
        <taxon>Reichenbachiellaceae</taxon>
        <taxon>Marinoscillum</taxon>
    </lineage>
</organism>
<dbReference type="Pfam" id="PF00586">
    <property type="entry name" value="AIRS"/>
    <property type="match status" value="1"/>
</dbReference>
<name>A0ABW7NEM7_9BACT</name>
<dbReference type="InterPro" id="IPR006283">
    <property type="entry name" value="ThiL-like"/>
</dbReference>
<dbReference type="InterPro" id="IPR036676">
    <property type="entry name" value="PurM-like_C_sf"/>
</dbReference>
<comment type="similarity">
    <text evidence="2">Belongs to the thiamine-monophosphate kinase family.</text>
</comment>
<keyword evidence="1 2" id="KW-0784">Thiamine biosynthesis</keyword>
<feature type="binding site" evidence="2">
    <location>
        <position position="158"/>
    </location>
    <ligand>
        <name>ATP</name>
        <dbReference type="ChEBI" id="CHEBI:30616"/>
    </ligand>
</feature>
<dbReference type="InterPro" id="IPR036921">
    <property type="entry name" value="PurM-like_N_sf"/>
</dbReference>
<dbReference type="Gene3D" id="3.30.1330.10">
    <property type="entry name" value="PurM-like, N-terminal domain"/>
    <property type="match status" value="1"/>
</dbReference>
<dbReference type="EMBL" id="JBIPKE010000020">
    <property type="protein sequence ID" value="MFH6985994.1"/>
    <property type="molecule type" value="Genomic_DNA"/>
</dbReference>
<feature type="binding site" evidence="2">
    <location>
        <position position="235"/>
    </location>
    <ligand>
        <name>Mg(2+)</name>
        <dbReference type="ChEBI" id="CHEBI:18420"/>
        <label>3</label>
    </ligand>
</feature>
<comment type="caution">
    <text evidence="4">The sequence shown here is derived from an EMBL/GenBank/DDBJ whole genome shotgun (WGS) entry which is preliminary data.</text>
</comment>
<proteinExistence type="inferred from homology"/>